<feature type="region of interest" description="Disordered" evidence="2">
    <location>
        <begin position="105"/>
        <end position="136"/>
    </location>
</feature>
<evidence type="ECO:0000259" key="3">
    <source>
        <dbReference type="PROSITE" id="PS50157"/>
    </source>
</evidence>
<sequence>MDCSCDLVTVECNRVCDSAPQVSMLSCSPMLLMPNSSRSSSPGPRRGPPSNYGTSTYAPFNFMGTSQHLRPSLSWASVASWFFRPSDTLPLTTVANSDQLTSTCTTSRPVVLSSRPGSSPANSSGTSPPRPSSAATCSAVAREDRERIFQPPTICTAIKCTVPNCSCDSFVPGKRHLRYCETCKHGWVPHALDKLGTRHLFTNSAPEPVQPNVAFDIASLVLYGCQALPIRLKILLDRLFSVLQKDQVLQVLHGFGWTPDDYARGYILQEAHGSTLDRWSICSPEEEPLVLQQFLRFGETRAITQQLLLAQQALHQESTLERLGHRPPSNPRRAMSPNRRPSPPTFSPSAFHPSWLPTMSPHQKQSLNFLKMPSITDSVSSATKTMYGNNSITASPLNRLQNMQPFDFRKLGAGLAGFPCQPTPDLSMRRKVSESDTPGSLNLSISTSLPMCPPPPLPTSSLPTSLNHSAAAMAAAVSANSLAAASLVASSFSSLMSTGLNVRSKSPAGIIECVTTGGTSEVGSEDDDNDSHSALNLSRDKDSAKALRQPRIVSGRKPITPTKRQWGSPGLPLNLGTQFINPATGKKRVQCNVCLKTFCDKGALKIHFSAVHLREMHKCTVEGCNMMFSSRRSRNRHSANPNPKLHSPHLRRKISPNDGRSAQPHPMLLPSAPGLPLPATALNSLNPFGSFPILTPPPDIRHHSALSNLDFKHSLDLSIHRAGSEEKSEDRKAVYDNNILALTSTSSSNHEDDDDYEDDGIVVVGGDEDEDGERMDCSNGVSDLPEDFSMSSKRFKMSVSDVEEDIVSNADSNEDSVSIIDTHSLKDELNLSTNKRKRKSQNPTKCSVPVITDDGVSDGESSNDAYSDRNLDKQDLQKETPIPAAKDSKEHKDEEDMPINLGKSTADVNANESEAGIYNEIKTSLAPLFSTDKLKKERPFHETENVEDNDRPASTVESNRSDESFDSSNALRHLESLSHGNFGDLMTQGLHLGLGVPNPHLAPLGFMMGGGPPSPARSQASSGGSSNSPDSPDESSQNQLFGLFDNGQFISTMDVPIDKDNPRRCAACGKIFQNHFGVKTHYQNVHLKLMHKCNVDGCNAAFPSKRSRDRHSANLNLHRKLLSTTDKGSSMLEKSHFPSLASSPTLQGDFFARLYAEEALKNHHIPTSPVNFNQLVLNGDRIPPPPFLLPPLSGLPFPLGSFNHFSHMNGSALTRRERSSASNSPTPASPPPTSSSPDPLPLIHSIDEDMPTPDKDGHLPCRFCKATFRSSVQLKEHCESNHLLDMFKCKVIGCPKVFMSRTKRNLHSENSSLHLHLVNKKEPKGNVS</sequence>
<feature type="region of interest" description="Disordered" evidence="2">
    <location>
        <begin position="517"/>
        <end position="546"/>
    </location>
</feature>
<dbReference type="InterPro" id="IPR040436">
    <property type="entry name" value="Disconnected-like"/>
</dbReference>
<feature type="domain" description="C2H2-type" evidence="3">
    <location>
        <begin position="1063"/>
        <end position="1086"/>
    </location>
</feature>
<proteinExistence type="predicted"/>
<keyword evidence="1" id="KW-0862">Zinc</keyword>
<dbReference type="EMBL" id="GEZM01003594">
    <property type="protein sequence ID" value="JAV96688.1"/>
    <property type="molecule type" value="Transcribed_RNA"/>
</dbReference>
<feature type="region of interest" description="Disordered" evidence="2">
    <location>
        <begin position="318"/>
        <end position="354"/>
    </location>
</feature>
<keyword evidence="1" id="KW-0479">Metal-binding</keyword>
<feature type="domain" description="C2H2-type" evidence="3">
    <location>
        <begin position="589"/>
        <end position="617"/>
    </location>
</feature>
<dbReference type="InterPro" id="IPR013087">
    <property type="entry name" value="Znf_C2H2_type"/>
</dbReference>
<feature type="region of interest" description="Disordered" evidence="2">
    <location>
        <begin position="632"/>
        <end position="673"/>
    </location>
</feature>
<feature type="compositionally biased region" description="Low complexity" evidence="2">
    <location>
        <begin position="1016"/>
        <end position="1038"/>
    </location>
</feature>
<feature type="compositionally biased region" description="Basic and acidic residues" evidence="2">
    <location>
        <begin position="935"/>
        <end position="951"/>
    </location>
</feature>
<dbReference type="GeneID" id="116165960"/>
<dbReference type="GO" id="GO:0006355">
    <property type="term" value="P:regulation of DNA-templated transcription"/>
    <property type="evidence" value="ECO:0007669"/>
    <property type="project" value="TreeGrafter"/>
</dbReference>
<feature type="region of interest" description="Disordered" evidence="2">
    <location>
        <begin position="935"/>
        <end position="967"/>
    </location>
</feature>
<organism evidence="4">
    <name type="scientific">Photinus pyralis</name>
    <name type="common">Common eastern firefly</name>
    <name type="synonym">Lampyris pyralis</name>
    <dbReference type="NCBI Taxonomy" id="7054"/>
    <lineage>
        <taxon>Eukaryota</taxon>
        <taxon>Metazoa</taxon>
        <taxon>Ecdysozoa</taxon>
        <taxon>Arthropoda</taxon>
        <taxon>Hexapoda</taxon>
        <taxon>Insecta</taxon>
        <taxon>Pterygota</taxon>
        <taxon>Neoptera</taxon>
        <taxon>Endopterygota</taxon>
        <taxon>Coleoptera</taxon>
        <taxon>Polyphaga</taxon>
        <taxon>Elateriformia</taxon>
        <taxon>Elateroidea</taxon>
        <taxon>Lampyridae</taxon>
        <taxon>Lampyrinae</taxon>
        <taxon>Photinus</taxon>
    </lineage>
</organism>
<protein>
    <recommendedName>
        <fullName evidence="3">C2H2-type domain-containing protein</fullName>
    </recommendedName>
</protein>
<dbReference type="PROSITE" id="PS50157">
    <property type="entry name" value="ZINC_FINGER_C2H2_2"/>
    <property type="match status" value="2"/>
</dbReference>
<feature type="compositionally biased region" description="Basic and acidic residues" evidence="2">
    <location>
        <begin position="866"/>
        <end position="878"/>
    </location>
</feature>
<name>A0A1Y1NGL4_PHOPY</name>
<dbReference type="SMART" id="SM00355">
    <property type="entry name" value="ZnF_C2H2"/>
    <property type="match status" value="6"/>
</dbReference>
<feature type="region of interest" description="Disordered" evidence="2">
    <location>
        <begin position="832"/>
        <end position="902"/>
    </location>
</feature>
<feature type="region of interest" description="Disordered" evidence="2">
    <location>
        <begin position="1005"/>
        <end position="1039"/>
    </location>
</feature>
<dbReference type="GO" id="GO:0008270">
    <property type="term" value="F:zinc ion binding"/>
    <property type="evidence" value="ECO:0007669"/>
    <property type="project" value="UniProtKB-KW"/>
</dbReference>
<accession>A0A1Y1NGL4</accession>
<reference evidence="4" key="1">
    <citation type="journal article" date="2016" name="Sci. Rep.">
        <title>Molecular characterization of firefly nuptial gifts: a multi-omics approach sheds light on postcopulatory sexual selection.</title>
        <authorList>
            <person name="Al-Wathiqui N."/>
            <person name="Fallon T.R."/>
            <person name="South A."/>
            <person name="Weng J.K."/>
            <person name="Lewis S.M."/>
        </authorList>
    </citation>
    <scope>NUCLEOTIDE SEQUENCE</scope>
</reference>
<dbReference type="Gene3D" id="3.30.160.60">
    <property type="entry name" value="Classic Zinc Finger"/>
    <property type="match status" value="1"/>
</dbReference>
<feature type="region of interest" description="Disordered" evidence="2">
    <location>
        <begin position="1212"/>
        <end position="1251"/>
    </location>
</feature>
<dbReference type="PANTHER" id="PTHR15021">
    <property type="entry name" value="DISCONNECTED-RELATED"/>
    <property type="match status" value="1"/>
</dbReference>
<feature type="compositionally biased region" description="Pro residues" evidence="2">
    <location>
        <begin position="1227"/>
        <end position="1240"/>
    </location>
</feature>
<feature type="compositionally biased region" description="Low complexity" evidence="2">
    <location>
        <begin position="113"/>
        <end position="125"/>
    </location>
</feature>
<dbReference type="RefSeq" id="XP_031336605.1">
    <property type="nucleotide sequence ID" value="XM_031480745.1"/>
</dbReference>
<evidence type="ECO:0000313" key="4">
    <source>
        <dbReference type="EMBL" id="JAV96688.1"/>
    </source>
</evidence>
<dbReference type="PROSITE" id="PS00028">
    <property type="entry name" value="ZINC_FINGER_C2H2_1"/>
    <property type="match status" value="3"/>
</dbReference>
<dbReference type="PANTHER" id="PTHR15021:SF0">
    <property type="entry name" value="DISCO-RELATED, ISOFORM A-RELATED"/>
    <property type="match status" value="1"/>
</dbReference>
<evidence type="ECO:0000256" key="1">
    <source>
        <dbReference type="PROSITE-ProRule" id="PRU00042"/>
    </source>
</evidence>
<dbReference type="GO" id="GO:0005634">
    <property type="term" value="C:nucleus"/>
    <property type="evidence" value="ECO:0007669"/>
    <property type="project" value="TreeGrafter"/>
</dbReference>
<evidence type="ECO:0000256" key="2">
    <source>
        <dbReference type="SAM" id="MobiDB-lite"/>
    </source>
</evidence>
<keyword evidence="1" id="KW-0863">Zinc-finger</keyword>